<organism evidence="1">
    <name type="scientific">mine drainage metagenome</name>
    <dbReference type="NCBI Taxonomy" id="410659"/>
    <lineage>
        <taxon>unclassified sequences</taxon>
        <taxon>metagenomes</taxon>
        <taxon>ecological metagenomes</taxon>
    </lineage>
</organism>
<dbReference type="Pfam" id="PF09365">
    <property type="entry name" value="DUF2461"/>
    <property type="match status" value="1"/>
</dbReference>
<dbReference type="InterPro" id="IPR012808">
    <property type="entry name" value="CHP02453"/>
</dbReference>
<dbReference type="EMBL" id="MLJW01000026">
    <property type="protein sequence ID" value="OIR09485.1"/>
    <property type="molecule type" value="Genomic_DNA"/>
</dbReference>
<sequence>MFTIATFNFLDELSANNNRAWFEVNKPRYEALVREPALDFIEAMDPVLATFAPNFRAEPRKMGGSLMRVFRDTRFSRDKTPYKTNIGIQFRHALGKDIHAPGFYVHIATDECFFAVGCWHPESDALGKLRDLIAQKPEKWFSARNDKKFAAQWELWGDSLTRPPRGYDVSHPAIEDLKRKDFIAIAPLSVSEVAGSGLVKLAGKRFTASVPFMGFLCEALDVPY</sequence>
<proteinExistence type="predicted"/>
<gene>
    <name evidence="1" type="ORF">GALL_83240</name>
</gene>
<name>A0A1J5SZR4_9ZZZZ</name>
<comment type="caution">
    <text evidence="1">The sequence shown here is derived from an EMBL/GenBank/DDBJ whole genome shotgun (WGS) entry which is preliminary data.</text>
</comment>
<evidence type="ECO:0000313" key="1">
    <source>
        <dbReference type="EMBL" id="OIR09485.1"/>
    </source>
</evidence>
<dbReference type="PIRSF" id="PIRSF028451">
    <property type="entry name" value="UCP028451"/>
    <property type="match status" value="1"/>
</dbReference>
<protein>
    <recommendedName>
        <fullName evidence="2">TIGR02453 family protein</fullName>
    </recommendedName>
</protein>
<dbReference type="PANTHER" id="PTHR36452:SF1">
    <property type="entry name" value="DUF2461 DOMAIN-CONTAINING PROTEIN"/>
    <property type="match status" value="1"/>
</dbReference>
<dbReference type="InterPro" id="IPR015996">
    <property type="entry name" value="UCP028451"/>
</dbReference>
<dbReference type="PANTHER" id="PTHR36452">
    <property type="entry name" value="CHROMOSOME 12, WHOLE GENOME SHOTGUN SEQUENCE"/>
    <property type="match status" value="1"/>
</dbReference>
<evidence type="ECO:0008006" key="2">
    <source>
        <dbReference type="Google" id="ProtNLM"/>
    </source>
</evidence>
<accession>A0A1J5SZR4</accession>
<dbReference type="AlphaFoldDB" id="A0A1J5SZR4"/>
<dbReference type="NCBIfam" id="TIGR02453">
    <property type="entry name" value="TIGR02453 family protein"/>
    <property type="match status" value="1"/>
</dbReference>
<reference evidence="1" key="1">
    <citation type="submission" date="2016-10" db="EMBL/GenBank/DDBJ databases">
        <title>Sequence of Gallionella enrichment culture.</title>
        <authorList>
            <person name="Poehlein A."/>
            <person name="Muehling M."/>
            <person name="Daniel R."/>
        </authorList>
    </citation>
    <scope>NUCLEOTIDE SEQUENCE</scope>
</reference>